<name>A0ABP7KXI5_9MICO</name>
<protein>
    <recommendedName>
        <fullName evidence="3">Response regulatory domain-containing protein</fullName>
    </recommendedName>
</protein>
<feature type="domain" description="Response regulatory" evidence="3">
    <location>
        <begin position="48"/>
        <end position="163"/>
    </location>
</feature>
<dbReference type="InterPro" id="IPR000792">
    <property type="entry name" value="Tscrpt_reg_LuxR_C"/>
</dbReference>
<keyword evidence="2" id="KW-0597">Phosphoprotein</keyword>
<evidence type="ECO:0000313" key="5">
    <source>
        <dbReference type="Proteomes" id="UP001501803"/>
    </source>
</evidence>
<evidence type="ECO:0000256" key="2">
    <source>
        <dbReference type="PROSITE-ProRule" id="PRU00169"/>
    </source>
</evidence>
<proteinExistence type="predicted"/>
<keyword evidence="5" id="KW-1185">Reference proteome</keyword>
<keyword evidence="1" id="KW-0238">DNA-binding</keyword>
<dbReference type="Pfam" id="PF00072">
    <property type="entry name" value="Response_reg"/>
    <property type="match status" value="1"/>
</dbReference>
<dbReference type="Gene3D" id="1.10.10.10">
    <property type="entry name" value="Winged helix-like DNA-binding domain superfamily/Winged helix DNA-binding domain"/>
    <property type="match status" value="1"/>
</dbReference>
<sequence>MALSISGIGSPHSPYQCVSPVTPHCAEARCSRLSYYPEFMVDRAWKRTALVVEDQPLMRALIADALRHAGFTVHDRASAGAALADFDDVDPDVLITDIDLGSRPNGIELAVIVNAKAPQTAIVFLTNYPRAGTAPGAAIAPRGSVFVNKAAIESVDALIHAVNAALTATPEPAAPSRGAEAPAELIGRLTRTQLDTLRLVALGSSNAEIARQRATSLRALEKTLTRTFDALGLTNDASITPRVAATNLYLRVFGFAPTSNLEPAPSEPSA</sequence>
<evidence type="ECO:0000259" key="3">
    <source>
        <dbReference type="PROSITE" id="PS50110"/>
    </source>
</evidence>
<dbReference type="InterPro" id="IPR011006">
    <property type="entry name" value="CheY-like_superfamily"/>
</dbReference>
<dbReference type="InterPro" id="IPR016032">
    <property type="entry name" value="Sig_transdc_resp-reg_C-effctor"/>
</dbReference>
<dbReference type="InterPro" id="IPR039420">
    <property type="entry name" value="WalR-like"/>
</dbReference>
<dbReference type="InterPro" id="IPR036388">
    <property type="entry name" value="WH-like_DNA-bd_sf"/>
</dbReference>
<dbReference type="SMART" id="SM00421">
    <property type="entry name" value="HTH_LUXR"/>
    <property type="match status" value="1"/>
</dbReference>
<dbReference type="PANTHER" id="PTHR43214">
    <property type="entry name" value="TWO-COMPONENT RESPONSE REGULATOR"/>
    <property type="match status" value="1"/>
</dbReference>
<dbReference type="InterPro" id="IPR001789">
    <property type="entry name" value="Sig_transdc_resp-reg_receiver"/>
</dbReference>
<dbReference type="SMART" id="SM00448">
    <property type="entry name" value="REC"/>
    <property type="match status" value="1"/>
</dbReference>
<dbReference type="Gene3D" id="3.40.50.2300">
    <property type="match status" value="1"/>
</dbReference>
<dbReference type="EMBL" id="BAABCN010000012">
    <property type="protein sequence ID" value="GAA3889393.1"/>
    <property type="molecule type" value="Genomic_DNA"/>
</dbReference>
<dbReference type="SUPFAM" id="SSF46894">
    <property type="entry name" value="C-terminal effector domain of the bipartite response regulators"/>
    <property type="match status" value="1"/>
</dbReference>
<evidence type="ECO:0000313" key="4">
    <source>
        <dbReference type="EMBL" id="GAA3889393.1"/>
    </source>
</evidence>
<organism evidence="4 5">
    <name type="scientific">Leifsonia kafniensis</name>
    <dbReference type="NCBI Taxonomy" id="475957"/>
    <lineage>
        <taxon>Bacteria</taxon>
        <taxon>Bacillati</taxon>
        <taxon>Actinomycetota</taxon>
        <taxon>Actinomycetes</taxon>
        <taxon>Micrococcales</taxon>
        <taxon>Microbacteriaceae</taxon>
        <taxon>Leifsonia</taxon>
    </lineage>
</organism>
<feature type="modified residue" description="4-aspartylphosphate" evidence="2">
    <location>
        <position position="97"/>
    </location>
</feature>
<dbReference type="Proteomes" id="UP001501803">
    <property type="component" value="Unassembled WGS sequence"/>
</dbReference>
<dbReference type="SUPFAM" id="SSF52172">
    <property type="entry name" value="CheY-like"/>
    <property type="match status" value="1"/>
</dbReference>
<accession>A0ABP7KXI5</accession>
<gene>
    <name evidence="4" type="ORF">GCM10022381_34160</name>
</gene>
<dbReference type="PROSITE" id="PS50110">
    <property type="entry name" value="RESPONSE_REGULATORY"/>
    <property type="match status" value="1"/>
</dbReference>
<evidence type="ECO:0000256" key="1">
    <source>
        <dbReference type="ARBA" id="ARBA00023125"/>
    </source>
</evidence>
<dbReference type="CDD" id="cd00156">
    <property type="entry name" value="REC"/>
    <property type="match status" value="1"/>
</dbReference>
<comment type="caution">
    <text evidence="4">The sequence shown here is derived from an EMBL/GenBank/DDBJ whole genome shotgun (WGS) entry which is preliminary data.</text>
</comment>
<reference evidence="5" key="1">
    <citation type="journal article" date="2019" name="Int. J. Syst. Evol. Microbiol.">
        <title>The Global Catalogue of Microorganisms (GCM) 10K type strain sequencing project: providing services to taxonomists for standard genome sequencing and annotation.</title>
        <authorList>
            <consortium name="The Broad Institute Genomics Platform"/>
            <consortium name="The Broad Institute Genome Sequencing Center for Infectious Disease"/>
            <person name="Wu L."/>
            <person name="Ma J."/>
        </authorList>
    </citation>
    <scope>NUCLEOTIDE SEQUENCE [LARGE SCALE GENOMIC DNA]</scope>
    <source>
        <strain evidence="5">JCM 17021</strain>
    </source>
</reference>